<dbReference type="AlphaFoldDB" id="A0A382SXA6"/>
<dbReference type="Pfam" id="PF00717">
    <property type="entry name" value="Peptidase_S24"/>
    <property type="match status" value="1"/>
</dbReference>
<dbReference type="PANTHER" id="PTHR33516:SF2">
    <property type="entry name" value="LEXA REPRESSOR-RELATED"/>
    <property type="match status" value="1"/>
</dbReference>
<dbReference type="Gene3D" id="1.10.10.10">
    <property type="entry name" value="Winged helix-like DNA-binding domain superfamily/Winged helix DNA-binding domain"/>
    <property type="match status" value="1"/>
</dbReference>
<evidence type="ECO:0000259" key="2">
    <source>
        <dbReference type="Pfam" id="PF01726"/>
    </source>
</evidence>
<evidence type="ECO:0000313" key="3">
    <source>
        <dbReference type="EMBL" id="SVD13808.1"/>
    </source>
</evidence>
<dbReference type="InterPro" id="IPR006199">
    <property type="entry name" value="LexA_DNA-bd_dom"/>
</dbReference>
<evidence type="ECO:0008006" key="4">
    <source>
        <dbReference type="Google" id="ProtNLM"/>
    </source>
</evidence>
<feature type="non-terminal residue" evidence="3">
    <location>
        <position position="162"/>
    </location>
</feature>
<dbReference type="Gene3D" id="2.10.109.10">
    <property type="entry name" value="Umud Fragment, subunit A"/>
    <property type="match status" value="1"/>
</dbReference>
<dbReference type="SUPFAM" id="SSF51306">
    <property type="entry name" value="LexA/Signal peptidase"/>
    <property type="match status" value="1"/>
</dbReference>
<accession>A0A382SXA6</accession>
<dbReference type="SUPFAM" id="SSF46785">
    <property type="entry name" value="Winged helix' DNA-binding domain"/>
    <property type="match status" value="1"/>
</dbReference>
<sequence length="162" mass="17761">MLTKKQRNLLIFINKKIRSTGISPSYDEMKNSLNLKSKSGIHRLISALEERGFIKRLPHKARALEVLKLPETASANDIYNTFSPSVIKGGLDNANSESNNKEISVLGNIAAGTPIEAIQNEVSKVALPVEFHKKGDFFGLKIQGDSMVEAGINEGDTVIIKK</sequence>
<dbReference type="InterPro" id="IPR015927">
    <property type="entry name" value="Peptidase_S24_S26A/B/C"/>
</dbReference>
<dbReference type="Pfam" id="PF01726">
    <property type="entry name" value="LexA_DNA_bind"/>
    <property type="match status" value="1"/>
</dbReference>
<dbReference type="PANTHER" id="PTHR33516">
    <property type="entry name" value="LEXA REPRESSOR"/>
    <property type="match status" value="1"/>
</dbReference>
<name>A0A382SXA6_9ZZZZ</name>
<feature type="domain" description="LexA repressor DNA-binding" evidence="2">
    <location>
        <begin position="2"/>
        <end position="63"/>
    </location>
</feature>
<dbReference type="InterPro" id="IPR036390">
    <property type="entry name" value="WH_DNA-bd_sf"/>
</dbReference>
<dbReference type="InterPro" id="IPR036286">
    <property type="entry name" value="LexA/Signal_pep-like_sf"/>
</dbReference>
<reference evidence="3" key="1">
    <citation type="submission" date="2018-05" db="EMBL/GenBank/DDBJ databases">
        <authorList>
            <person name="Lanie J.A."/>
            <person name="Ng W.-L."/>
            <person name="Kazmierczak K.M."/>
            <person name="Andrzejewski T.M."/>
            <person name="Davidsen T.M."/>
            <person name="Wayne K.J."/>
            <person name="Tettelin H."/>
            <person name="Glass J.I."/>
            <person name="Rusch D."/>
            <person name="Podicherti R."/>
            <person name="Tsui H.-C.T."/>
            <person name="Winkler M.E."/>
        </authorList>
    </citation>
    <scope>NUCLEOTIDE SEQUENCE</scope>
</reference>
<dbReference type="GO" id="GO:0004252">
    <property type="term" value="F:serine-type endopeptidase activity"/>
    <property type="evidence" value="ECO:0007669"/>
    <property type="project" value="InterPro"/>
</dbReference>
<proteinExistence type="predicted"/>
<dbReference type="EMBL" id="UINC01131849">
    <property type="protein sequence ID" value="SVD13808.1"/>
    <property type="molecule type" value="Genomic_DNA"/>
</dbReference>
<feature type="domain" description="Peptidase S24/S26A/S26B/S26C" evidence="1">
    <location>
        <begin position="105"/>
        <end position="162"/>
    </location>
</feature>
<dbReference type="InterPro" id="IPR050077">
    <property type="entry name" value="LexA_repressor"/>
</dbReference>
<organism evidence="3">
    <name type="scientific">marine metagenome</name>
    <dbReference type="NCBI Taxonomy" id="408172"/>
    <lineage>
        <taxon>unclassified sequences</taxon>
        <taxon>metagenomes</taxon>
        <taxon>ecological metagenomes</taxon>
    </lineage>
</organism>
<dbReference type="InterPro" id="IPR036388">
    <property type="entry name" value="WH-like_DNA-bd_sf"/>
</dbReference>
<dbReference type="GO" id="GO:0006508">
    <property type="term" value="P:proteolysis"/>
    <property type="evidence" value="ECO:0007669"/>
    <property type="project" value="InterPro"/>
</dbReference>
<gene>
    <name evidence="3" type="ORF">METZ01_LOCUS366662</name>
</gene>
<evidence type="ECO:0000259" key="1">
    <source>
        <dbReference type="Pfam" id="PF00717"/>
    </source>
</evidence>
<protein>
    <recommendedName>
        <fullName evidence="4">LexA repressor DNA-binding domain-containing protein</fullName>
    </recommendedName>
</protein>